<dbReference type="GO" id="GO:0005634">
    <property type="term" value="C:nucleus"/>
    <property type="evidence" value="ECO:0007669"/>
    <property type="project" value="UniProtKB-SubCell"/>
</dbReference>
<dbReference type="SUPFAM" id="SSF47616">
    <property type="entry name" value="GST C-terminal domain-like"/>
    <property type="match status" value="1"/>
</dbReference>
<dbReference type="Proteomes" id="UP000327013">
    <property type="component" value="Chromosome 1"/>
</dbReference>
<dbReference type="GO" id="GO:0000978">
    <property type="term" value="F:RNA polymerase II cis-regulatory region sequence-specific DNA binding"/>
    <property type="evidence" value="ECO:0007669"/>
    <property type="project" value="TreeGrafter"/>
</dbReference>
<dbReference type="SMART" id="SM00415">
    <property type="entry name" value="HSF"/>
    <property type="match status" value="1"/>
</dbReference>
<evidence type="ECO:0000259" key="11">
    <source>
        <dbReference type="PROSITE" id="PS50405"/>
    </source>
</evidence>
<name>A0A5N6QIJ0_9ROSI</name>
<feature type="compositionally biased region" description="Low complexity" evidence="10">
    <location>
        <begin position="45"/>
        <end position="57"/>
    </location>
</feature>
<dbReference type="Pfam" id="PF25908">
    <property type="entry name" value="DUF7963"/>
    <property type="match status" value="1"/>
</dbReference>
<dbReference type="GO" id="GO:0006749">
    <property type="term" value="P:glutathione metabolic process"/>
    <property type="evidence" value="ECO:0007669"/>
    <property type="project" value="InterPro"/>
</dbReference>
<comment type="similarity">
    <text evidence="9">Belongs to the HSF family.</text>
</comment>
<dbReference type="PANTHER" id="PTHR10015:SF169">
    <property type="entry name" value="HEAT STRESS TRANSCRIPTION FACTOR B-2B"/>
    <property type="match status" value="1"/>
</dbReference>
<dbReference type="GO" id="GO:0006357">
    <property type="term" value="P:regulation of transcription by RNA polymerase II"/>
    <property type="evidence" value="ECO:0007669"/>
    <property type="project" value="TreeGrafter"/>
</dbReference>
<feature type="compositionally biased region" description="Gly residues" evidence="10">
    <location>
        <begin position="75"/>
        <end position="86"/>
    </location>
</feature>
<dbReference type="PRINTS" id="PR00056">
    <property type="entry name" value="HSFDOMAIN"/>
</dbReference>
<dbReference type="InterPro" id="IPR004046">
    <property type="entry name" value="GST_C"/>
</dbReference>
<dbReference type="PANTHER" id="PTHR10015">
    <property type="entry name" value="HEAT SHOCK TRANSCRIPTION FACTOR"/>
    <property type="match status" value="1"/>
</dbReference>
<dbReference type="PROSITE" id="PS50405">
    <property type="entry name" value="GST_CTER"/>
    <property type="match status" value="1"/>
</dbReference>
<evidence type="ECO:0000256" key="8">
    <source>
        <dbReference type="ARBA" id="ARBA00023242"/>
    </source>
</evidence>
<dbReference type="OrthoDB" id="1873691at2759"/>
<dbReference type="SUPFAM" id="SSF46785">
    <property type="entry name" value="Winged helix' DNA-binding domain"/>
    <property type="match status" value="1"/>
</dbReference>
<dbReference type="InterPro" id="IPR036388">
    <property type="entry name" value="WH-like_DNA-bd_sf"/>
</dbReference>
<evidence type="ECO:0000256" key="7">
    <source>
        <dbReference type="ARBA" id="ARBA00023163"/>
    </source>
</evidence>
<feature type="domain" description="GST C-terminal" evidence="11">
    <location>
        <begin position="303"/>
        <end position="428"/>
    </location>
</feature>
<keyword evidence="4" id="KW-0805">Transcription regulation</keyword>
<sequence length="441" mass="48218">MSLSKAVKLRCSLCDAIFSASNPSRTALEHLKRGTCPNFNSVTKPISSVSPTSASLASPPPPSRKHHSSAASAVGGTGGGGGGGSSSGSSYQVPPLATVDPSRFELAYSPTVSATTVLASSTGALLSQQPHLMLSGVRDDLGALAMLEDSVKKPKSPKTSPGPTLSKTQSDCALDFLADWVFESCGSVSFSSLEHPKFRAFLNQVGLPAVSRREFTGARLDAKFEEAKAESEARIRNVDDPTIDDVISWNDDGSTFIVWSPAEFVRDLHPKYFKHNNFSTFIRQLNTYRFRKVVPDRWEFANDCFRRGEKGLLRDIRRRKILRAAASYFFHAVGEEQEKATKEAKELLRIIEDDGLGGKKFFGGNEIGLADLAFGWLSGWLEAMEEAVGVKLLEADSFPRLHAWSKNFKEVPVIKENLPVANEMLAYFKRLREMFIASAAS</sequence>
<reference evidence="12 13" key="1">
    <citation type="submission" date="2019-06" db="EMBL/GenBank/DDBJ databases">
        <title>A chromosomal-level reference genome of Carpinus fangiana (Coryloideae, Betulaceae).</title>
        <authorList>
            <person name="Yang X."/>
            <person name="Wang Z."/>
            <person name="Zhang L."/>
            <person name="Hao G."/>
            <person name="Liu J."/>
            <person name="Yang Y."/>
        </authorList>
    </citation>
    <scope>NUCLEOTIDE SEQUENCE [LARGE SCALE GENOMIC DNA]</scope>
    <source>
        <strain evidence="12">Cfa_2016G</strain>
        <tissue evidence="12">Leaf</tissue>
    </source>
</reference>
<keyword evidence="8" id="KW-0539">Nucleus</keyword>
<dbReference type="GO" id="GO:0004364">
    <property type="term" value="F:glutathione transferase activity"/>
    <property type="evidence" value="ECO:0007669"/>
    <property type="project" value="InterPro"/>
</dbReference>
<dbReference type="InterPro" id="IPR058269">
    <property type="entry name" value="DUF7963"/>
</dbReference>
<evidence type="ECO:0000256" key="2">
    <source>
        <dbReference type="ARBA" id="ARBA00011233"/>
    </source>
</evidence>
<dbReference type="InterPro" id="IPR036282">
    <property type="entry name" value="Glutathione-S-Trfase_C_sf"/>
</dbReference>
<evidence type="ECO:0000313" key="12">
    <source>
        <dbReference type="EMBL" id="KAE7997920.1"/>
    </source>
</evidence>
<evidence type="ECO:0000256" key="3">
    <source>
        <dbReference type="ARBA" id="ARBA00022553"/>
    </source>
</evidence>
<dbReference type="GO" id="GO:0003700">
    <property type="term" value="F:DNA-binding transcription factor activity"/>
    <property type="evidence" value="ECO:0007669"/>
    <property type="project" value="InterPro"/>
</dbReference>
<dbReference type="Pfam" id="PF00043">
    <property type="entry name" value="GST_C"/>
    <property type="match status" value="1"/>
</dbReference>
<dbReference type="InterPro" id="IPR000232">
    <property type="entry name" value="HSF_DNA-bd"/>
</dbReference>
<dbReference type="FunFam" id="1.10.10.10:FF:000037">
    <property type="entry name" value="Heat stress transcription factor B-4"/>
    <property type="match status" value="1"/>
</dbReference>
<proteinExistence type="inferred from homology"/>
<keyword evidence="7" id="KW-0804">Transcription</keyword>
<evidence type="ECO:0000256" key="10">
    <source>
        <dbReference type="SAM" id="MobiDB-lite"/>
    </source>
</evidence>
<evidence type="ECO:0000256" key="5">
    <source>
        <dbReference type="ARBA" id="ARBA00023016"/>
    </source>
</evidence>
<evidence type="ECO:0000256" key="9">
    <source>
        <dbReference type="RuleBase" id="RU004020"/>
    </source>
</evidence>
<keyword evidence="6" id="KW-0238">DNA-binding</keyword>
<dbReference type="Gene3D" id="1.10.10.10">
    <property type="entry name" value="Winged helix-like DNA-binding domain superfamily/Winged helix DNA-binding domain"/>
    <property type="match status" value="1"/>
</dbReference>
<protein>
    <recommendedName>
        <fullName evidence="11">GST C-terminal domain-containing protein</fullName>
    </recommendedName>
</protein>
<feature type="region of interest" description="Disordered" evidence="10">
    <location>
        <begin position="44"/>
        <end position="94"/>
    </location>
</feature>
<keyword evidence="13" id="KW-1185">Reference proteome</keyword>
<dbReference type="EMBL" id="CM017321">
    <property type="protein sequence ID" value="KAE7997920.1"/>
    <property type="molecule type" value="Genomic_DNA"/>
</dbReference>
<dbReference type="InterPro" id="IPR036390">
    <property type="entry name" value="WH_DNA-bd_sf"/>
</dbReference>
<keyword evidence="5" id="KW-0346">Stress response</keyword>
<keyword evidence="3" id="KW-0597">Phosphoprotein</keyword>
<dbReference type="AlphaFoldDB" id="A0A5N6QIJ0"/>
<dbReference type="InterPro" id="IPR010987">
    <property type="entry name" value="Glutathione-S-Trfase_C-like"/>
</dbReference>
<dbReference type="Pfam" id="PF00447">
    <property type="entry name" value="HSF_DNA-bind"/>
    <property type="match status" value="1"/>
</dbReference>
<evidence type="ECO:0000313" key="13">
    <source>
        <dbReference type="Proteomes" id="UP000327013"/>
    </source>
</evidence>
<comment type="subunit">
    <text evidence="2">Homotrimer.</text>
</comment>
<evidence type="ECO:0000256" key="6">
    <source>
        <dbReference type="ARBA" id="ARBA00023125"/>
    </source>
</evidence>
<accession>A0A5N6QIJ0</accession>
<dbReference type="Gene3D" id="1.20.1050.10">
    <property type="match status" value="1"/>
</dbReference>
<organism evidence="12 13">
    <name type="scientific">Carpinus fangiana</name>
    <dbReference type="NCBI Taxonomy" id="176857"/>
    <lineage>
        <taxon>Eukaryota</taxon>
        <taxon>Viridiplantae</taxon>
        <taxon>Streptophyta</taxon>
        <taxon>Embryophyta</taxon>
        <taxon>Tracheophyta</taxon>
        <taxon>Spermatophyta</taxon>
        <taxon>Magnoliopsida</taxon>
        <taxon>eudicotyledons</taxon>
        <taxon>Gunneridae</taxon>
        <taxon>Pentapetalae</taxon>
        <taxon>rosids</taxon>
        <taxon>fabids</taxon>
        <taxon>Fagales</taxon>
        <taxon>Betulaceae</taxon>
        <taxon>Carpinus</taxon>
    </lineage>
</organism>
<evidence type="ECO:0000256" key="4">
    <source>
        <dbReference type="ARBA" id="ARBA00023015"/>
    </source>
</evidence>
<evidence type="ECO:0000256" key="1">
    <source>
        <dbReference type="ARBA" id="ARBA00004123"/>
    </source>
</evidence>
<dbReference type="CDD" id="cd03185">
    <property type="entry name" value="GST_C_Tau"/>
    <property type="match status" value="1"/>
</dbReference>
<dbReference type="InterPro" id="IPR045074">
    <property type="entry name" value="GST_C_Tau"/>
</dbReference>
<gene>
    <name evidence="12" type="ORF">FH972_002509</name>
</gene>
<comment type="subcellular location">
    <subcellularLocation>
        <location evidence="1">Nucleus</location>
    </subcellularLocation>
</comment>